<dbReference type="Proteomes" id="UP000623467">
    <property type="component" value="Unassembled WGS sequence"/>
</dbReference>
<gene>
    <name evidence="1" type="ORF">MSAN_00477800</name>
</gene>
<evidence type="ECO:0000313" key="1">
    <source>
        <dbReference type="EMBL" id="KAF7372725.1"/>
    </source>
</evidence>
<evidence type="ECO:0000313" key="2">
    <source>
        <dbReference type="Proteomes" id="UP000623467"/>
    </source>
</evidence>
<comment type="caution">
    <text evidence="1">The sequence shown here is derived from an EMBL/GenBank/DDBJ whole genome shotgun (WGS) entry which is preliminary data.</text>
</comment>
<keyword evidence="2" id="KW-1185">Reference proteome</keyword>
<protein>
    <submittedName>
        <fullName evidence="1">Beta-lactamase domain-containing protein</fullName>
    </submittedName>
</protein>
<accession>A0A8H6ZBM8</accession>
<dbReference type="OrthoDB" id="3365698at2759"/>
<organism evidence="1 2">
    <name type="scientific">Mycena sanguinolenta</name>
    <dbReference type="NCBI Taxonomy" id="230812"/>
    <lineage>
        <taxon>Eukaryota</taxon>
        <taxon>Fungi</taxon>
        <taxon>Dikarya</taxon>
        <taxon>Basidiomycota</taxon>
        <taxon>Agaricomycotina</taxon>
        <taxon>Agaricomycetes</taxon>
        <taxon>Agaricomycetidae</taxon>
        <taxon>Agaricales</taxon>
        <taxon>Marasmiineae</taxon>
        <taxon>Mycenaceae</taxon>
        <taxon>Mycena</taxon>
    </lineage>
</organism>
<dbReference type="AlphaFoldDB" id="A0A8H6ZBM8"/>
<sequence length="460" mass="52098">MVLETHQNAVLSAHNADSRSSPDLTIDSKIEITPACSEIASIGRMATEILGEIFLCTLPSFRDVVSIKKCPWVLTHVCSRWRAVAVTLPSLWSLLVFNFAVQPHYSREMIHIQIQRARFLEIHFSGNRDDNPPAQIALFGLLANYAARWQELDIHLPSYLVPLLNPRDLTALRRARLSWDSTSQEFNVVDFFQMATSLVDITVSCGFRFAPNSLPTLRLTRYDGHCPWITHSALLKLSPNLQEVRIEHHFREEWPEPGEPIVLLHLRRLFVKSTRSLDYLKAPNLEEIAIDVVTDGSENGLTLERFMMRSSCSPRSLCLGGPVVKSMASILQRHPSITEVKIFERIDPQHECDVLSTFLVLSSDSDCTSSASLLPHITSISFVCDHGDFHDRILRMLESRWNAADCSLRAAEILILYLECLDAQSMAKIATLQAAGLQIKVCDEEANDLIDRWYLLSDWH</sequence>
<dbReference type="EMBL" id="JACAZH010000003">
    <property type="protein sequence ID" value="KAF7372725.1"/>
    <property type="molecule type" value="Genomic_DNA"/>
</dbReference>
<proteinExistence type="predicted"/>
<name>A0A8H6ZBM8_9AGAR</name>
<reference evidence="1" key="1">
    <citation type="submission" date="2020-05" db="EMBL/GenBank/DDBJ databases">
        <title>Mycena genomes resolve the evolution of fungal bioluminescence.</title>
        <authorList>
            <person name="Tsai I.J."/>
        </authorList>
    </citation>
    <scope>NUCLEOTIDE SEQUENCE</scope>
    <source>
        <strain evidence="1">160909Yilan</strain>
    </source>
</reference>